<dbReference type="Pfam" id="PF17482">
    <property type="entry name" value="Phage_sheath_1C"/>
    <property type="match status" value="1"/>
</dbReference>
<feature type="region of interest" description="Disordered" evidence="2">
    <location>
        <begin position="200"/>
        <end position="232"/>
    </location>
</feature>
<accession>A0A3N5ABI0</accession>
<evidence type="ECO:0000256" key="1">
    <source>
        <dbReference type="ARBA" id="ARBA00008005"/>
    </source>
</evidence>
<dbReference type="InterPro" id="IPR035089">
    <property type="entry name" value="Phage_sheath_subtilisin"/>
</dbReference>
<dbReference type="InterPro" id="IPR052042">
    <property type="entry name" value="Tail_sheath_structural"/>
</dbReference>
<dbReference type="PANTHER" id="PTHR35861">
    <property type="match status" value="1"/>
</dbReference>
<comment type="similarity">
    <text evidence="1">Belongs to the myoviridae tail sheath protein family.</text>
</comment>
<protein>
    <recommendedName>
        <fullName evidence="7">Tail sheath protein C-terminal domain-containing protein</fullName>
    </recommendedName>
</protein>
<keyword evidence="6" id="KW-1185">Reference proteome</keyword>
<reference evidence="5 6" key="1">
    <citation type="submission" date="2018-11" db="EMBL/GenBank/DDBJ databases">
        <title>Sequencing the genomes of 1000 actinobacteria strains.</title>
        <authorList>
            <person name="Klenk H.-P."/>
        </authorList>
    </citation>
    <scope>NUCLEOTIDE SEQUENCE [LARGE SCALE GENOMIC DNA]</scope>
    <source>
        <strain evidence="5 6">DSM 14418</strain>
    </source>
</reference>
<comment type="caution">
    <text evidence="5">The sequence shown here is derived from an EMBL/GenBank/DDBJ whole genome shotgun (WGS) entry which is preliminary data.</text>
</comment>
<dbReference type="Gene3D" id="3.40.50.11780">
    <property type="match status" value="2"/>
</dbReference>
<organism evidence="5 6">
    <name type="scientific">Georgenia muralis</name>
    <dbReference type="NCBI Taxonomy" id="154117"/>
    <lineage>
        <taxon>Bacteria</taxon>
        <taxon>Bacillati</taxon>
        <taxon>Actinomycetota</taxon>
        <taxon>Actinomycetes</taxon>
        <taxon>Micrococcales</taxon>
        <taxon>Bogoriellaceae</taxon>
        <taxon>Georgenia</taxon>
    </lineage>
</organism>
<dbReference type="PANTHER" id="PTHR35861:SF1">
    <property type="entry name" value="PHAGE TAIL SHEATH PROTEIN"/>
    <property type="match status" value="1"/>
</dbReference>
<feature type="domain" description="Tail sheath protein subtilisin-like" evidence="3">
    <location>
        <begin position="247"/>
        <end position="392"/>
    </location>
</feature>
<dbReference type="Proteomes" id="UP000280726">
    <property type="component" value="Unassembled WGS sequence"/>
</dbReference>
<dbReference type="OrthoDB" id="9767864at2"/>
<evidence type="ECO:0008006" key="7">
    <source>
        <dbReference type="Google" id="ProtNLM"/>
    </source>
</evidence>
<sequence>MPEYLAPGVYVEEIERGPKPIEGVATSTAAFLGEAQRGPLVPWLTTSYGEYLRWFGDVFGAGKFLPYAVKTFFDNGGRRCYVTRVVGAGAAAATADVGGFTVTATGPGTAYNNTWVRILPGSTRGADGNPVGFRLRVDHWANPADVPDDAGGIDEGPISTIAEDFDDLSLDPASPAYFDKRVNGFNSSLVQISAADDAELPTGDGVSAQLDGGADGDPLTPADYDVNDPDPGRRRGLKALELDRFREVAIVYAPGVDYDTASKVVTHCERNRFRFAVVDSLQGLGNASGIEPRSDVTDTKYGAFYYPWIYVSDPRSGVRTLVPPGGSVCGIYALTDNTRGVFKAPANETLAGAVDLEYDINQGTQEVLNPRGVNAIRRFPGRGIRLWGARTMSSDPLWKYVNVRRLFIFLEASIYNSTQWVVFEPNDPRLWARVKQTVTLFLRTQWREGALLGLKEEEAFSVAVGRETMTEDDLLNGRLIVEVGVAPVRPAEFVVFRVFQKTQEAKS</sequence>
<evidence type="ECO:0000256" key="2">
    <source>
        <dbReference type="SAM" id="MobiDB-lite"/>
    </source>
</evidence>
<feature type="domain" description="Tail sheath protein C-terminal" evidence="4">
    <location>
        <begin position="393"/>
        <end position="499"/>
    </location>
</feature>
<dbReference type="Pfam" id="PF04984">
    <property type="entry name" value="Phage_sheath_1"/>
    <property type="match status" value="1"/>
</dbReference>
<dbReference type="EMBL" id="RKRA01000001">
    <property type="protein sequence ID" value="RPF29001.1"/>
    <property type="molecule type" value="Genomic_DNA"/>
</dbReference>
<evidence type="ECO:0000259" key="4">
    <source>
        <dbReference type="Pfam" id="PF17482"/>
    </source>
</evidence>
<dbReference type="InterPro" id="IPR020287">
    <property type="entry name" value="Tail_sheath_C"/>
</dbReference>
<gene>
    <name evidence="5" type="ORF">EDD32_3552</name>
</gene>
<evidence type="ECO:0000313" key="5">
    <source>
        <dbReference type="EMBL" id="RPF29001.1"/>
    </source>
</evidence>
<evidence type="ECO:0000313" key="6">
    <source>
        <dbReference type="Proteomes" id="UP000280726"/>
    </source>
</evidence>
<dbReference type="AlphaFoldDB" id="A0A3N5ABI0"/>
<dbReference type="RefSeq" id="WP_123919631.1">
    <property type="nucleotide sequence ID" value="NZ_RKRA01000001.1"/>
</dbReference>
<name>A0A3N5ABI0_9MICO</name>
<proteinExistence type="inferred from homology"/>
<evidence type="ECO:0000259" key="3">
    <source>
        <dbReference type="Pfam" id="PF04984"/>
    </source>
</evidence>